<dbReference type="Proteomes" id="UP001597295">
    <property type="component" value="Unassembled WGS sequence"/>
</dbReference>
<protein>
    <submittedName>
        <fullName evidence="1">Uncharacterized protein</fullName>
    </submittedName>
</protein>
<keyword evidence="2" id="KW-1185">Reference proteome</keyword>
<organism evidence="1 2">
    <name type="scientific">Lacibacterium aquatile</name>
    <dbReference type="NCBI Taxonomy" id="1168082"/>
    <lineage>
        <taxon>Bacteria</taxon>
        <taxon>Pseudomonadati</taxon>
        <taxon>Pseudomonadota</taxon>
        <taxon>Alphaproteobacteria</taxon>
        <taxon>Rhodospirillales</taxon>
        <taxon>Rhodospirillaceae</taxon>
    </lineage>
</organism>
<proteinExistence type="predicted"/>
<reference evidence="2" key="1">
    <citation type="journal article" date="2019" name="Int. J. Syst. Evol. Microbiol.">
        <title>The Global Catalogue of Microorganisms (GCM) 10K type strain sequencing project: providing services to taxonomists for standard genome sequencing and annotation.</title>
        <authorList>
            <consortium name="The Broad Institute Genomics Platform"/>
            <consortium name="The Broad Institute Genome Sequencing Center for Infectious Disease"/>
            <person name="Wu L."/>
            <person name="Ma J."/>
        </authorList>
    </citation>
    <scope>NUCLEOTIDE SEQUENCE [LARGE SCALE GENOMIC DNA]</scope>
    <source>
        <strain evidence="2">CGMCC 1.19062</strain>
    </source>
</reference>
<name>A0ABW5DNK9_9PROT</name>
<gene>
    <name evidence="1" type="ORF">ACFSM5_06785</name>
</gene>
<evidence type="ECO:0000313" key="1">
    <source>
        <dbReference type="EMBL" id="MFD2262587.1"/>
    </source>
</evidence>
<sequence length="155" mass="17970">MFSKDDLFDRMQPGHLTIFNIENEFQRHHVIDWIEAQIQDTEEVDHIQLLGNMDLMGSIDMMEFEDWLEDADGVIDDCFAEERDILVIEPDTADDDILDFAIYCAKNEMGVFIFTSMDYAFVEGFWPSVTDLNVRFAEYRFIVGLTYFAPVNAAG</sequence>
<comment type="caution">
    <text evidence="1">The sequence shown here is derived from an EMBL/GenBank/DDBJ whole genome shotgun (WGS) entry which is preliminary data.</text>
</comment>
<dbReference type="RefSeq" id="WP_379875545.1">
    <property type="nucleotide sequence ID" value="NZ_JBHUIP010000004.1"/>
</dbReference>
<accession>A0ABW5DNK9</accession>
<evidence type="ECO:0000313" key="2">
    <source>
        <dbReference type="Proteomes" id="UP001597295"/>
    </source>
</evidence>
<dbReference type="EMBL" id="JBHUIP010000004">
    <property type="protein sequence ID" value="MFD2262587.1"/>
    <property type="molecule type" value="Genomic_DNA"/>
</dbReference>